<evidence type="ECO:0000256" key="1">
    <source>
        <dbReference type="ARBA" id="ARBA00001966"/>
    </source>
</evidence>
<dbReference type="CDD" id="cd01335">
    <property type="entry name" value="Radical_SAM"/>
    <property type="match status" value="1"/>
</dbReference>
<dbReference type="PROSITE" id="PS01305">
    <property type="entry name" value="MOAA_NIFB_PQQE"/>
    <property type="match status" value="1"/>
</dbReference>
<evidence type="ECO:0000256" key="6">
    <source>
        <dbReference type="ARBA" id="ARBA00022485"/>
    </source>
</evidence>
<dbReference type="InterPro" id="IPR000385">
    <property type="entry name" value="MoaA_NifB_PqqE_Fe-S-bd_CS"/>
</dbReference>
<reference evidence="16" key="1">
    <citation type="journal article" date="2020" name="mSystems">
        <title>Genome- and Community-Level Interaction Insights into Carbon Utilization and Element Cycling Functions of Hydrothermarchaeota in Hydrothermal Sediment.</title>
        <authorList>
            <person name="Zhou Z."/>
            <person name="Liu Y."/>
            <person name="Xu W."/>
            <person name="Pan J."/>
            <person name="Luo Z.H."/>
            <person name="Li M."/>
        </authorList>
    </citation>
    <scope>NUCLEOTIDE SEQUENCE [LARGE SCALE GENOMIC DNA]</scope>
    <source>
        <strain evidence="16">SpSt-468</strain>
    </source>
</reference>
<dbReference type="PANTHER" id="PTHR43787">
    <property type="entry name" value="FEMO COFACTOR BIOSYNTHESIS PROTEIN NIFB-RELATED"/>
    <property type="match status" value="1"/>
</dbReference>
<dbReference type="InterPro" id="IPR013785">
    <property type="entry name" value="Aldolase_TIM"/>
</dbReference>
<evidence type="ECO:0000256" key="10">
    <source>
        <dbReference type="ARBA" id="ARBA00023014"/>
    </source>
</evidence>
<dbReference type="SMART" id="SM00729">
    <property type="entry name" value="Elp3"/>
    <property type="match status" value="1"/>
</dbReference>
<dbReference type="PROSITE" id="PS51918">
    <property type="entry name" value="RADICAL_SAM"/>
    <property type="match status" value="1"/>
</dbReference>
<evidence type="ECO:0000256" key="7">
    <source>
        <dbReference type="ARBA" id="ARBA00022691"/>
    </source>
</evidence>
<dbReference type="Gene3D" id="3.20.20.70">
    <property type="entry name" value="Aldolase class I"/>
    <property type="match status" value="1"/>
</dbReference>
<evidence type="ECO:0000256" key="14">
    <source>
        <dbReference type="ARBA" id="ARBA00032102"/>
    </source>
</evidence>
<evidence type="ECO:0000256" key="4">
    <source>
        <dbReference type="ARBA" id="ARBA00006804"/>
    </source>
</evidence>
<dbReference type="GO" id="GO:0032324">
    <property type="term" value="P:molybdopterin cofactor biosynthetic process"/>
    <property type="evidence" value="ECO:0007669"/>
    <property type="project" value="UniProtKB-ARBA"/>
</dbReference>
<evidence type="ECO:0000256" key="11">
    <source>
        <dbReference type="ARBA" id="ARBA00023231"/>
    </source>
</evidence>
<accession>A0A7C3J3X9</accession>
<evidence type="ECO:0000256" key="2">
    <source>
        <dbReference type="ARBA" id="ARBA00003522"/>
    </source>
</evidence>
<keyword evidence="11" id="KW-0535">Nitrogen fixation</keyword>
<dbReference type="GO" id="GO:0046872">
    <property type="term" value="F:metal ion binding"/>
    <property type="evidence" value="ECO:0007669"/>
    <property type="project" value="UniProtKB-KW"/>
</dbReference>
<evidence type="ECO:0000256" key="13">
    <source>
        <dbReference type="ARBA" id="ARBA00030926"/>
    </source>
</evidence>
<dbReference type="AlphaFoldDB" id="A0A7C3J3X9"/>
<sequence>MAEEVNPKWAGVGSKYAHLTSVHPCFGIKAHFKAARIHLPVAPRCNIQCKYCIRSINKCEFRPGVAACISKSDQAMKRLEAEVKSNPDLKVVGIAGPGDSLANHETFKTLTMVKERYPQLIACLSTNGLLAEEKADELSRIGVKTVTITMNAVDPRVGAKIYDYVTYNGVTLRGEEGAKLLIEKQLRGIEALVNKGIVVRINTVLIPAINAGEIEKIAAEAAKRGASLMNIIPLIPLHDLKDQRGPSCKELEAARAAAEKYLPQFRLCRQCRADACGIPGLEKVDHGASEYFHG</sequence>
<dbReference type="SUPFAM" id="SSF102114">
    <property type="entry name" value="Radical SAM enzymes"/>
    <property type="match status" value="1"/>
</dbReference>
<comment type="pathway">
    <text evidence="3">Cofactor biosynthesis; Fe-Mo cofactor biosynthesis.</text>
</comment>
<evidence type="ECO:0000256" key="9">
    <source>
        <dbReference type="ARBA" id="ARBA00023004"/>
    </source>
</evidence>
<feature type="domain" description="Radical SAM core" evidence="15">
    <location>
        <begin position="31"/>
        <end position="272"/>
    </location>
</feature>
<dbReference type="EMBL" id="DSTX01000010">
    <property type="protein sequence ID" value="HFK20716.1"/>
    <property type="molecule type" value="Genomic_DNA"/>
</dbReference>
<dbReference type="GO" id="GO:0051539">
    <property type="term" value="F:4 iron, 4 sulfur cluster binding"/>
    <property type="evidence" value="ECO:0007669"/>
    <property type="project" value="UniProtKB-KW"/>
</dbReference>
<evidence type="ECO:0000313" key="16">
    <source>
        <dbReference type="EMBL" id="HFK20716.1"/>
    </source>
</evidence>
<evidence type="ECO:0000256" key="5">
    <source>
        <dbReference type="ARBA" id="ARBA00021702"/>
    </source>
</evidence>
<dbReference type="SFLD" id="SFLDS00029">
    <property type="entry name" value="Radical_SAM"/>
    <property type="match status" value="1"/>
</dbReference>
<dbReference type="PANTHER" id="PTHR43787:SF13">
    <property type="entry name" value="FEMO COFACTOR BIOSYNTHESIS PROTEIN NIFB"/>
    <property type="match status" value="1"/>
</dbReference>
<evidence type="ECO:0000259" key="15">
    <source>
        <dbReference type="PROSITE" id="PS51918"/>
    </source>
</evidence>
<dbReference type="SFLD" id="SFLDG01067">
    <property type="entry name" value="SPASM/twitch_domain_containing"/>
    <property type="match status" value="1"/>
</dbReference>
<evidence type="ECO:0000256" key="3">
    <source>
        <dbReference type="ARBA" id="ARBA00005155"/>
    </source>
</evidence>
<comment type="function">
    <text evidence="2">Involved in the biosynthesis of the iron-molybdenum cofactor (FeMo-co or M-cluster) found in the dinitrogenase enzyme of the nitrogenase complex in nitrogen-fixing microorganisms. NifB catalyzes the crucial step of radical SAM-dependent carbide insertion that occurs concomitant with the insertion of a 9th sulfur and the rearrangement/coupling of two [4Fe-4S] clusters into a [8Fe-9S-C] cluster, the precursor to the M-cluster.</text>
</comment>
<keyword evidence="6" id="KW-0004">4Fe-4S</keyword>
<keyword evidence="7" id="KW-0949">S-adenosyl-L-methionine</keyword>
<name>A0A7C3J3X9_9CREN</name>
<dbReference type="GO" id="GO:0016829">
    <property type="term" value="F:lyase activity"/>
    <property type="evidence" value="ECO:0007669"/>
    <property type="project" value="UniProtKB-KW"/>
</dbReference>
<dbReference type="InterPro" id="IPR006638">
    <property type="entry name" value="Elp3/MiaA/NifB-like_rSAM"/>
</dbReference>
<dbReference type="InterPro" id="IPR007197">
    <property type="entry name" value="rSAM"/>
</dbReference>
<gene>
    <name evidence="16" type="ORF">ENS19_05465</name>
</gene>
<dbReference type="Pfam" id="PF04055">
    <property type="entry name" value="Radical_SAM"/>
    <property type="match status" value="1"/>
</dbReference>
<keyword evidence="9" id="KW-0408">Iron</keyword>
<keyword evidence="10" id="KW-0411">Iron-sulfur</keyword>
<evidence type="ECO:0000256" key="8">
    <source>
        <dbReference type="ARBA" id="ARBA00022723"/>
    </source>
</evidence>
<dbReference type="UniPathway" id="UPA00782"/>
<protein>
    <recommendedName>
        <fullName evidence="5">FeMo cofactor biosynthesis protein NifB</fullName>
    </recommendedName>
    <alternativeName>
        <fullName evidence="14">Nitrogenase cofactor maturase NifB</fullName>
    </alternativeName>
    <alternativeName>
        <fullName evidence="13">Radical SAM assemblase NifB</fullName>
    </alternativeName>
</protein>
<comment type="cofactor">
    <cofactor evidence="1">
        <name>[4Fe-4S] cluster</name>
        <dbReference type="ChEBI" id="CHEBI:49883"/>
    </cofactor>
</comment>
<dbReference type="InterPro" id="IPR058240">
    <property type="entry name" value="rSAM_sf"/>
</dbReference>
<proteinExistence type="inferred from homology"/>
<comment type="similarity">
    <text evidence="4">Belongs to the radical SAM superfamily. NifB family.</text>
</comment>
<keyword evidence="12" id="KW-0456">Lyase</keyword>
<keyword evidence="8" id="KW-0479">Metal-binding</keyword>
<comment type="caution">
    <text evidence="16">The sequence shown here is derived from an EMBL/GenBank/DDBJ whole genome shotgun (WGS) entry which is preliminary data.</text>
</comment>
<evidence type="ECO:0000256" key="12">
    <source>
        <dbReference type="ARBA" id="ARBA00023239"/>
    </source>
</evidence>
<organism evidence="16">
    <name type="scientific">Candidatus Methanomethylicus mesodigestus</name>
    <dbReference type="NCBI Taxonomy" id="1867258"/>
    <lineage>
        <taxon>Archaea</taxon>
        <taxon>Thermoproteota</taxon>
        <taxon>Methanosuratincolia</taxon>
        <taxon>Candidatus Methanomethylicales</taxon>
        <taxon>Candidatus Methanomethylicaceae</taxon>
        <taxon>Candidatus Methanomethylicus</taxon>
    </lineage>
</organism>